<evidence type="ECO:0000256" key="2">
    <source>
        <dbReference type="ARBA" id="ARBA00006727"/>
    </source>
</evidence>
<proteinExistence type="inferred from homology"/>
<evidence type="ECO:0000313" key="6">
    <source>
        <dbReference type="Proteomes" id="UP001213000"/>
    </source>
</evidence>
<feature type="transmembrane region" description="Helical" evidence="4">
    <location>
        <begin position="153"/>
        <end position="174"/>
    </location>
</feature>
<name>A0AAD5YWZ5_9AGAR</name>
<feature type="transmembrane region" description="Helical" evidence="4">
    <location>
        <begin position="298"/>
        <end position="316"/>
    </location>
</feature>
<dbReference type="PANTHER" id="PTHR11360">
    <property type="entry name" value="MONOCARBOXYLATE TRANSPORTER"/>
    <property type="match status" value="1"/>
</dbReference>
<dbReference type="PANTHER" id="PTHR11360:SF284">
    <property type="entry name" value="EG:103B4.3 PROTEIN-RELATED"/>
    <property type="match status" value="1"/>
</dbReference>
<dbReference type="AlphaFoldDB" id="A0AAD5YWZ5"/>
<evidence type="ECO:0000256" key="3">
    <source>
        <dbReference type="SAM" id="MobiDB-lite"/>
    </source>
</evidence>
<sequence>MSEKPATRNFASDSTVDVSQLEGALTQDDPDLASSAKTEGQATGPPPTSATFPEGGMRAWIVVIGAWLLQFTTFGLVNAYGAFNDFYVREYLSDKSSSDIGWIGSLQVALLLGVAGFAGPLFDKGYLHLLVVPGSLIFVVCSFMLSLTKPQQYYQVSFCLMGSELDWVLAWYIFRASVLSRITSRKKTPVVLAIVSTGGSLGATLHPIMINRLIASLGFHDAVRVNAAMNAALLVVANLVIKTRLPPRPPTKNIVKKIFLDGPYDTALFGGLLMLIGLYFPIFFIQLNSVTHGVDANLALYTVSIIQAASTFGRILPQLTHKFISFPWLLIFCTAANAVLIFTFETVQNLAGTICFTILYGFFSGGALSLIPAFFAMFATDVTEVGGRIGFGLLLGALGALVGLPIDGALLSHHGGTQTTYVWWRPSVFSGAILSASATAYLLAFIANYTKKKKAQA</sequence>
<dbReference type="InterPro" id="IPR011701">
    <property type="entry name" value="MFS"/>
</dbReference>
<dbReference type="GO" id="GO:0022857">
    <property type="term" value="F:transmembrane transporter activity"/>
    <property type="evidence" value="ECO:0007669"/>
    <property type="project" value="InterPro"/>
</dbReference>
<dbReference type="InterPro" id="IPR036259">
    <property type="entry name" value="MFS_trans_sf"/>
</dbReference>
<evidence type="ECO:0000313" key="5">
    <source>
        <dbReference type="EMBL" id="KAJ3572830.1"/>
    </source>
</evidence>
<feature type="transmembrane region" description="Helical" evidence="4">
    <location>
        <begin position="350"/>
        <end position="379"/>
    </location>
</feature>
<keyword evidence="6" id="KW-1185">Reference proteome</keyword>
<dbReference type="Proteomes" id="UP001213000">
    <property type="component" value="Unassembled WGS sequence"/>
</dbReference>
<feature type="transmembrane region" description="Helical" evidence="4">
    <location>
        <begin position="391"/>
        <end position="411"/>
    </location>
</feature>
<keyword evidence="4" id="KW-1133">Transmembrane helix</keyword>
<feature type="transmembrane region" description="Helical" evidence="4">
    <location>
        <begin position="423"/>
        <end position="447"/>
    </location>
</feature>
<feature type="transmembrane region" description="Helical" evidence="4">
    <location>
        <begin position="100"/>
        <end position="119"/>
    </location>
</feature>
<dbReference type="SUPFAM" id="SSF103473">
    <property type="entry name" value="MFS general substrate transporter"/>
    <property type="match status" value="1"/>
</dbReference>
<evidence type="ECO:0008006" key="7">
    <source>
        <dbReference type="Google" id="ProtNLM"/>
    </source>
</evidence>
<dbReference type="EMBL" id="JANIEX010000126">
    <property type="protein sequence ID" value="KAJ3572830.1"/>
    <property type="molecule type" value="Genomic_DNA"/>
</dbReference>
<comment type="caution">
    <text evidence="5">The sequence shown here is derived from an EMBL/GenBank/DDBJ whole genome shotgun (WGS) entry which is preliminary data.</text>
</comment>
<reference evidence="5" key="1">
    <citation type="submission" date="2022-07" db="EMBL/GenBank/DDBJ databases">
        <title>Genome Sequence of Leucocoprinus birnbaumii.</title>
        <authorList>
            <person name="Buettner E."/>
        </authorList>
    </citation>
    <scope>NUCLEOTIDE SEQUENCE</scope>
    <source>
        <strain evidence="5">VT141</strain>
    </source>
</reference>
<keyword evidence="4" id="KW-0472">Membrane</keyword>
<feature type="transmembrane region" description="Helical" evidence="4">
    <location>
        <begin position="262"/>
        <end position="286"/>
    </location>
</feature>
<organism evidence="5 6">
    <name type="scientific">Leucocoprinus birnbaumii</name>
    <dbReference type="NCBI Taxonomy" id="56174"/>
    <lineage>
        <taxon>Eukaryota</taxon>
        <taxon>Fungi</taxon>
        <taxon>Dikarya</taxon>
        <taxon>Basidiomycota</taxon>
        <taxon>Agaricomycotina</taxon>
        <taxon>Agaricomycetes</taxon>
        <taxon>Agaricomycetidae</taxon>
        <taxon>Agaricales</taxon>
        <taxon>Agaricineae</taxon>
        <taxon>Agaricaceae</taxon>
        <taxon>Leucocoprinus</taxon>
    </lineage>
</organism>
<evidence type="ECO:0000256" key="4">
    <source>
        <dbReference type="SAM" id="Phobius"/>
    </source>
</evidence>
<dbReference type="GO" id="GO:0016020">
    <property type="term" value="C:membrane"/>
    <property type="evidence" value="ECO:0007669"/>
    <property type="project" value="UniProtKB-SubCell"/>
</dbReference>
<gene>
    <name evidence="5" type="ORF">NP233_g2822</name>
</gene>
<feature type="transmembrane region" description="Helical" evidence="4">
    <location>
        <begin position="323"/>
        <end position="344"/>
    </location>
</feature>
<feature type="region of interest" description="Disordered" evidence="3">
    <location>
        <begin position="28"/>
        <end position="52"/>
    </location>
</feature>
<dbReference type="Gene3D" id="1.20.1250.20">
    <property type="entry name" value="MFS general substrate transporter like domains"/>
    <property type="match status" value="1"/>
</dbReference>
<feature type="transmembrane region" description="Helical" evidence="4">
    <location>
        <begin position="126"/>
        <end position="147"/>
    </location>
</feature>
<feature type="transmembrane region" description="Helical" evidence="4">
    <location>
        <begin position="190"/>
        <end position="210"/>
    </location>
</feature>
<accession>A0AAD5YWZ5</accession>
<dbReference type="Pfam" id="PF07690">
    <property type="entry name" value="MFS_1"/>
    <property type="match status" value="1"/>
</dbReference>
<feature type="transmembrane region" description="Helical" evidence="4">
    <location>
        <begin position="222"/>
        <end position="241"/>
    </location>
</feature>
<comment type="subcellular location">
    <subcellularLocation>
        <location evidence="1">Membrane</location>
        <topology evidence="1">Multi-pass membrane protein</topology>
    </subcellularLocation>
</comment>
<dbReference type="InterPro" id="IPR050327">
    <property type="entry name" value="Proton-linked_MCT"/>
</dbReference>
<comment type="similarity">
    <text evidence="2">Belongs to the major facilitator superfamily. Monocarboxylate porter (TC 2.A.1.13) family.</text>
</comment>
<feature type="transmembrane region" description="Helical" evidence="4">
    <location>
        <begin position="59"/>
        <end position="80"/>
    </location>
</feature>
<keyword evidence="4" id="KW-0812">Transmembrane</keyword>
<evidence type="ECO:0000256" key="1">
    <source>
        <dbReference type="ARBA" id="ARBA00004141"/>
    </source>
</evidence>
<protein>
    <recommendedName>
        <fullName evidence="7">Major facilitator superfamily (MFS) profile domain-containing protein</fullName>
    </recommendedName>
</protein>